<evidence type="ECO:0000259" key="3">
    <source>
        <dbReference type="PROSITE" id="PS50104"/>
    </source>
</evidence>
<evidence type="ECO:0000256" key="1">
    <source>
        <dbReference type="SAM" id="MobiDB-lite"/>
    </source>
</evidence>
<dbReference type="SUPFAM" id="SSF52200">
    <property type="entry name" value="Toll/Interleukin receptor TIR domain"/>
    <property type="match status" value="1"/>
</dbReference>
<dbReference type="InterPro" id="IPR000157">
    <property type="entry name" value="TIR_dom"/>
</dbReference>
<name>A0A1T4WJS3_9GAMM</name>
<keyword evidence="2" id="KW-0812">Transmembrane</keyword>
<dbReference type="InterPro" id="IPR035897">
    <property type="entry name" value="Toll_tir_struct_dom_sf"/>
</dbReference>
<feature type="compositionally biased region" description="Polar residues" evidence="1">
    <location>
        <begin position="188"/>
        <end position="199"/>
    </location>
</feature>
<dbReference type="SMART" id="SM00255">
    <property type="entry name" value="TIR"/>
    <property type="match status" value="1"/>
</dbReference>
<feature type="region of interest" description="Disordered" evidence="1">
    <location>
        <begin position="164"/>
        <end position="202"/>
    </location>
</feature>
<feature type="domain" description="TIR" evidence="3">
    <location>
        <begin position="1"/>
        <end position="153"/>
    </location>
</feature>
<feature type="compositionally biased region" description="Low complexity" evidence="1">
    <location>
        <begin position="167"/>
        <end position="186"/>
    </location>
</feature>
<organism evidence="4 5">
    <name type="scientific">Thiothrix eikelboomii</name>
    <dbReference type="NCBI Taxonomy" id="92487"/>
    <lineage>
        <taxon>Bacteria</taxon>
        <taxon>Pseudomonadati</taxon>
        <taxon>Pseudomonadota</taxon>
        <taxon>Gammaproteobacteria</taxon>
        <taxon>Thiotrichales</taxon>
        <taxon>Thiotrichaceae</taxon>
        <taxon>Thiothrix</taxon>
    </lineage>
</organism>
<evidence type="ECO:0000313" key="4">
    <source>
        <dbReference type="EMBL" id="SKA77158.1"/>
    </source>
</evidence>
<keyword evidence="2" id="KW-0472">Membrane</keyword>
<accession>A0A1T4WJS3</accession>
<dbReference type="Proteomes" id="UP000190460">
    <property type="component" value="Unassembled WGS sequence"/>
</dbReference>
<sequence length="267" mass="29415">MRRTVFVSYSRKDSPQVEKAVELLEAGGADIFRDIDDIQYGDRWETVIREKLAEAERVLVFWSSNAQLSEWVNREWSIAIAMQKRVVPILLDPTPLPLELGQFHALTNFMLSPPATAAAKSPKAYLTWSLLGVGGLGLAAVIGWMSLNLSQQSAEVSLEPNIAEQVTDSASHTDATSSTDATSHTDSLTRPDNQTSSLGQDLVPSITAPATGAASESQAQESAHYLVWLAGLLVLFTLIVYRVWQARQHRQLQLQAGEQLIKDIFQE</sequence>
<feature type="transmembrane region" description="Helical" evidence="2">
    <location>
        <begin position="225"/>
        <end position="244"/>
    </location>
</feature>
<keyword evidence="5" id="KW-1185">Reference proteome</keyword>
<feature type="transmembrane region" description="Helical" evidence="2">
    <location>
        <begin position="125"/>
        <end position="147"/>
    </location>
</feature>
<dbReference type="Gene3D" id="3.40.50.10140">
    <property type="entry name" value="Toll/interleukin-1 receptor homology (TIR) domain"/>
    <property type="match status" value="1"/>
</dbReference>
<dbReference type="EMBL" id="FUYB01000006">
    <property type="protein sequence ID" value="SKA77158.1"/>
    <property type="molecule type" value="Genomic_DNA"/>
</dbReference>
<keyword evidence="2" id="KW-1133">Transmembrane helix</keyword>
<evidence type="ECO:0000313" key="5">
    <source>
        <dbReference type="Proteomes" id="UP000190460"/>
    </source>
</evidence>
<dbReference type="AlphaFoldDB" id="A0A1T4WJS3"/>
<dbReference type="STRING" id="92487.SAMN02745130_01745"/>
<dbReference type="Pfam" id="PF13676">
    <property type="entry name" value="TIR_2"/>
    <property type="match status" value="1"/>
</dbReference>
<gene>
    <name evidence="4" type="ORF">SAMN02745130_01745</name>
</gene>
<protein>
    <submittedName>
        <fullName evidence="4">TIR domain-containing protein</fullName>
    </submittedName>
</protein>
<dbReference type="PROSITE" id="PS50104">
    <property type="entry name" value="TIR"/>
    <property type="match status" value="1"/>
</dbReference>
<dbReference type="GO" id="GO:0007165">
    <property type="term" value="P:signal transduction"/>
    <property type="evidence" value="ECO:0007669"/>
    <property type="project" value="InterPro"/>
</dbReference>
<proteinExistence type="predicted"/>
<evidence type="ECO:0000256" key="2">
    <source>
        <dbReference type="SAM" id="Phobius"/>
    </source>
</evidence>
<reference evidence="4 5" key="1">
    <citation type="submission" date="2017-02" db="EMBL/GenBank/DDBJ databases">
        <authorList>
            <person name="Peterson S.W."/>
        </authorList>
    </citation>
    <scope>NUCLEOTIDE SEQUENCE [LARGE SCALE GENOMIC DNA]</scope>
    <source>
        <strain evidence="4 5">ATCC 49788</strain>
    </source>
</reference>